<dbReference type="SUPFAM" id="SSF52172">
    <property type="entry name" value="CheY-like"/>
    <property type="match status" value="1"/>
</dbReference>
<evidence type="ECO:0000256" key="16">
    <source>
        <dbReference type="ARBA" id="ARBA00068150"/>
    </source>
</evidence>
<feature type="domain" description="Response regulatory" evidence="23">
    <location>
        <begin position="966"/>
        <end position="1083"/>
    </location>
</feature>
<evidence type="ECO:0000256" key="8">
    <source>
        <dbReference type="ARBA" id="ARBA00022692"/>
    </source>
</evidence>
<dbReference type="PROSITE" id="PS50894">
    <property type="entry name" value="HPT"/>
    <property type="match status" value="1"/>
</dbReference>
<evidence type="ECO:0000256" key="20">
    <source>
        <dbReference type="SAM" id="Coils"/>
    </source>
</evidence>
<evidence type="ECO:0000256" key="15">
    <source>
        <dbReference type="ARBA" id="ARBA00064003"/>
    </source>
</evidence>
<keyword evidence="7" id="KW-0808">Transferase</keyword>
<dbReference type="Gene3D" id="1.20.120.160">
    <property type="entry name" value="HPT domain"/>
    <property type="match status" value="1"/>
</dbReference>
<dbReference type="Gene3D" id="3.30.450.20">
    <property type="entry name" value="PAS domain"/>
    <property type="match status" value="2"/>
</dbReference>
<dbReference type="Pfam" id="PF01627">
    <property type="entry name" value="Hpt"/>
    <property type="match status" value="1"/>
</dbReference>
<dbReference type="GO" id="GO:0005886">
    <property type="term" value="C:plasma membrane"/>
    <property type="evidence" value="ECO:0007669"/>
    <property type="project" value="UniProtKB-SubCell"/>
</dbReference>
<dbReference type="Pfam" id="PF00072">
    <property type="entry name" value="Response_reg"/>
    <property type="match status" value="1"/>
</dbReference>
<feature type="transmembrane region" description="Helical" evidence="21">
    <location>
        <begin position="103"/>
        <end position="120"/>
    </location>
</feature>
<dbReference type="EMBL" id="RSAS01000555">
    <property type="protein sequence ID" value="RRR70103.1"/>
    <property type="molecule type" value="Genomic_DNA"/>
</dbReference>
<evidence type="ECO:0000259" key="25">
    <source>
        <dbReference type="PROSITE" id="PS50894"/>
    </source>
</evidence>
<feature type="domain" description="HPt" evidence="25">
    <location>
        <begin position="1125"/>
        <end position="1216"/>
    </location>
</feature>
<evidence type="ECO:0000256" key="5">
    <source>
        <dbReference type="ARBA" id="ARBA00022475"/>
    </source>
</evidence>
<keyword evidence="8 21" id="KW-0812">Transmembrane</keyword>
<dbReference type="PRINTS" id="PR00344">
    <property type="entry name" value="BCTRLSENSOR"/>
</dbReference>
<keyword evidence="6 19" id="KW-0597">Phosphoprotein</keyword>
<dbReference type="SMART" id="SM00388">
    <property type="entry name" value="HisKA"/>
    <property type="match status" value="1"/>
</dbReference>
<dbReference type="InterPro" id="IPR001789">
    <property type="entry name" value="Sig_transdc_resp-reg_receiver"/>
</dbReference>
<dbReference type="SUPFAM" id="SSF55781">
    <property type="entry name" value="GAF domain-like"/>
    <property type="match status" value="1"/>
</dbReference>
<evidence type="ECO:0000256" key="14">
    <source>
        <dbReference type="ARBA" id="ARBA00023136"/>
    </source>
</evidence>
<dbReference type="EC" id="2.7.13.3" evidence="4"/>
<dbReference type="InterPro" id="IPR003594">
    <property type="entry name" value="HATPase_dom"/>
</dbReference>
<feature type="transmembrane region" description="Helical" evidence="21">
    <location>
        <begin position="175"/>
        <end position="196"/>
    </location>
</feature>
<evidence type="ECO:0000256" key="13">
    <source>
        <dbReference type="ARBA" id="ARBA00023012"/>
    </source>
</evidence>
<dbReference type="CDD" id="cd17546">
    <property type="entry name" value="REC_hyHK_CKI1_RcsC-like"/>
    <property type="match status" value="1"/>
</dbReference>
<keyword evidence="14 21" id="KW-0472">Membrane</keyword>
<dbReference type="PANTHER" id="PTHR45339">
    <property type="entry name" value="HYBRID SIGNAL TRANSDUCTION HISTIDINE KINASE J"/>
    <property type="match status" value="1"/>
</dbReference>
<dbReference type="Pfam" id="PF20969">
    <property type="entry name" value="MASE11"/>
    <property type="match status" value="1"/>
</dbReference>
<evidence type="ECO:0000256" key="2">
    <source>
        <dbReference type="ARBA" id="ARBA00004651"/>
    </source>
</evidence>
<feature type="coiled-coil region" evidence="20">
    <location>
        <begin position="234"/>
        <end position="271"/>
    </location>
</feature>
<evidence type="ECO:0000256" key="17">
    <source>
        <dbReference type="ARBA" id="ARBA00074306"/>
    </source>
</evidence>
<keyword evidence="13" id="KW-0902">Two-component regulatory system</keyword>
<feature type="modified residue" description="Phosphohistidine" evidence="18">
    <location>
        <position position="1164"/>
    </location>
</feature>
<evidence type="ECO:0000313" key="26">
    <source>
        <dbReference type="EMBL" id="RRR70103.1"/>
    </source>
</evidence>
<comment type="subcellular location">
    <subcellularLocation>
        <location evidence="2">Cell membrane</location>
        <topology evidence="2">Multi-pass membrane protein</topology>
    </subcellularLocation>
</comment>
<dbReference type="PROSITE" id="PS50113">
    <property type="entry name" value="PAC"/>
    <property type="match status" value="2"/>
</dbReference>
<dbReference type="InterPro" id="IPR036890">
    <property type="entry name" value="HATPase_C_sf"/>
</dbReference>
<evidence type="ECO:0000256" key="18">
    <source>
        <dbReference type="PROSITE-ProRule" id="PRU00110"/>
    </source>
</evidence>
<dbReference type="InterPro" id="IPR048437">
    <property type="entry name" value="MASE11"/>
</dbReference>
<dbReference type="PROSITE" id="PS50110">
    <property type="entry name" value="RESPONSE_REGULATORY"/>
    <property type="match status" value="1"/>
</dbReference>
<dbReference type="SUPFAM" id="SSF47384">
    <property type="entry name" value="Homodimeric domain of signal transducing histidine kinase"/>
    <property type="match status" value="1"/>
</dbReference>
<evidence type="ECO:0000256" key="6">
    <source>
        <dbReference type="ARBA" id="ARBA00022553"/>
    </source>
</evidence>
<dbReference type="SMART" id="SM00086">
    <property type="entry name" value="PAC"/>
    <property type="match status" value="2"/>
</dbReference>
<comment type="similarity">
    <text evidence="3">In the N-terminal section; belongs to the phytochrome family.</text>
</comment>
<dbReference type="SMART" id="SM00448">
    <property type="entry name" value="REC"/>
    <property type="match status" value="1"/>
</dbReference>
<name>A0A426TX32_9CHLR</name>
<feature type="domain" description="Histidine kinase" evidence="22">
    <location>
        <begin position="724"/>
        <end position="945"/>
    </location>
</feature>
<dbReference type="SUPFAM" id="SSF55874">
    <property type="entry name" value="ATPase domain of HSP90 chaperone/DNA topoisomerase II/histidine kinase"/>
    <property type="match status" value="1"/>
</dbReference>
<feature type="transmembrane region" description="Helical" evidence="21">
    <location>
        <begin position="127"/>
        <end position="144"/>
    </location>
</feature>
<dbReference type="Pfam" id="PF00512">
    <property type="entry name" value="HisKA"/>
    <property type="match status" value="1"/>
</dbReference>
<evidence type="ECO:0000256" key="1">
    <source>
        <dbReference type="ARBA" id="ARBA00000085"/>
    </source>
</evidence>
<keyword evidence="12 21" id="KW-1133">Transmembrane helix</keyword>
<dbReference type="FunFam" id="1.10.287.130:FF:000002">
    <property type="entry name" value="Two-component osmosensing histidine kinase"/>
    <property type="match status" value="1"/>
</dbReference>
<dbReference type="InterPro" id="IPR036097">
    <property type="entry name" value="HisK_dim/P_sf"/>
</dbReference>
<comment type="caution">
    <text evidence="26">The sequence shown here is derived from an EMBL/GenBank/DDBJ whole genome shotgun (WGS) entry which is preliminary data.</text>
</comment>
<dbReference type="InterPro" id="IPR011006">
    <property type="entry name" value="CheY-like_superfamily"/>
</dbReference>
<feature type="domain" description="PAC" evidence="24">
    <location>
        <begin position="345"/>
        <end position="395"/>
    </location>
</feature>
<dbReference type="FunFam" id="3.30.565.10:FF:000010">
    <property type="entry name" value="Sensor histidine kinase RcsC"/>
    <property type="match status" value="1"/>
</dbReference>
<evidence type="ECO:0000256" key="21">
    <source>
        <dbReference type="SAM" id="Phobius"/>
    </source>
</evidence>
<dbReference type="InterPro" id="IPR000700">
    <property type="entry name" value="PAS-assoc_C"/>
</dbReference>
<evidence type="ECO:0000256" key="7">
    <source>
        <dbReference type="ARBA" id="ARBA00022679"/>
    </source>
</evidence>
<evidence type="ECO:0000256" key="10">
    <source>
        <dbReference type="ARBA" id="ARBA00022777"/>
    </source>
</evidence>
<evidence type="ECO:0000256" key="4">
    <source>
        <dbReference type="ARBA" id="ARBA00012438"/>
    </source>
</evidence>
<dbReference type="SUPFAM" id="SSF55785">
    <property type="entry name" value="PYP-like sensor domain (PAS domain)"/>
    <property type="match status" value="2"/>
</dbReference>
<dbReference type="CDD" id="cd00082">
    <property type="entry name" value="HisKA"/>
    <property type="match status" value="1"/>
</dbReference>
<evidence type="ECO:0000256" key="11">
    <source>
        <dbReference type="ARBA" id="ARBA00022840"/>
    </source>
</evidence>
<evidence type="ECO:0000259" key="22">
    <source>
        <dbReference type="PROSITE" id="PS50109"/>
    </source>
</evidence>
<evidence type="ECO:0000256" key="9">
    <source>
        <dbReference type="ARBA" id="ARBA00022741"/>
    </source>
</evidence>
<dbReference type="CDD" id="cd00130">
    <property type="entry name" value="PAS"/>
    <property type="match status" value="1"/>
</dbReference>
<keyword evidence="20" id="KW-0175">Coiled coil</keyword>
<feature type="domain" description="PAC" evidence="24">
    <location>
        <begin position="651"/>
        <end position="706"/>
    </location>
</feature>
<dbReference type="CDD" id="cd16922">
    <property type="entry name" value="HATPase_EvgS-ArcB-TorS-like"/>
    <property type="match status" value="1"/>
</dbReference>
<comment type="subunit">
    <text evidence="15">At low DSF concentrations, interacts with RpfF.</text>
</comment>
<keyword evidence="10" id="KW-0418">Kinase</keyword>
<keyword evidence="5" id="KW-1003">Cell membrane</keyword>
<dbReference type="Proteomes" id="UP000280307">
    <property type="component" value="Unassembled WGS sequence"/>
</dbReference>
<dbReference type="PROSITE" id="PS50109">
    <property type="entry name" value="HIS_KIN"/>
    <property type="match status" value="1"/>
</dbReference>
<dbReference type="InterPro" id="IPR008207">
    <property type="entry name" value="Sig_transdc_His_kin_Hpt_dom"/>
</dbReference>
<dbReference type="InterPro" id="IPR004358">
    <property type="entry name" value="Sig_transdc_His_kin-like_C"/>
</dbReference>
<dbReference type="InterPro" id="IPR036641">
    <property type="entry name" value="HPT_dom_sf"/>
</dbReference>
<gene>
    <name evidence="26" type="ORF">EI684_13835</name>
</gene>
<accession>A0A426TX32</accession>
<dbReference type="Pfam" id="PF08447">
    <property type="entry name" value="PAS_3"/>
    <property type="match status" value="2"/>
</dbReference>
<dbReference type="InterPro" id="IPR003661">
    <property type="entry name" value="HisK_dim/P_dom"/>
</dbReference>
<dbReference type="SMART" id="SM00387">
    <property type="entry name" value="HATPase_c"/>
    <property type="match status" value="1"/>
</dbReference>
<feature type="transmembrane region" description="Helical" evidence="21">
    <location>
        <begin position="216"/>
        <end position="234"/>
    </location>
</feature>
<dbReference type="InterPro" id="IPR000014">
    <property type="entry name" value="PAS"/>
</dbReference>
<comment type="catalytic activity">
    <reaction evidence="1">
        <text>ATP + protein L-histidine = ADP + protein N-phospho-L-histidine.</text>
        <dbReference type="EC" id="2.7.13.3"/>
    </reaction>
</comment>
<keyword evidence="9" id="KW-0547">Nucleotide-binding</keyword>
<evidence type="ECO:0000259" key="24">
    <source>
        <dbReference type="PROSITE" id="PS50113"/>
    </source>
</evidence>
<dbReference type="Gene3D" id="3.30.565.10">
    <property type="entry name" value="Histidine kinase-like ATPase, C-terminal domain"/>
    <property type="match status" value="1"/>
</dbReference>
<organism evidence="26 27">
    <name type="scientific">Candidatus Viridilinea halotolerans</name>
    <dbReference type="NCBI Taxonomy" id="2491704"/>
    <lineage>
        <taxon>Bacteria</taxon>
        <taxon>Bacillati</taxon>
        <taxon>Chloroflexota</taxon>
        <taxon>Chloroflexia</taxon>
        <taxon>Chloroflexales</taxon>
        <taxon>Chloroflexineae</taxon>
        <taxon>Oscillochloridaceae</taxon>
        <taxon>Candidatus Viridilinea</taxon>
    </lineage>
</organism>
<feature type="modified residue" description="4-aspartylphosphate" evidence="19">
    <location>
        <position position="1015"/>
    </location>
</feature>
<sequence length="1216" mass="132814">MVSLRGNVLCSRAPLCACRRQRPDGFVRIVRELISPTNANKRTLGPMLSHLLPSLFHAPADGDALLMWRKHTSVLLLRLALLLGIPLLFFDAATHWYFQRWPLFFTSTGMTLVVLLLLIYPRIDYRLRSGMIIVGLLIGGLTGLRVMGLYGINPTIIISAVIFAALLLGARAALLLGGLGMGCVAVIFSGFYIGFLSYPYEPINHVTELRVLLNNWMLISGTMVTLGALLSSLVRTLQDSIRQAQQATAQLQQLNASLDTLVEERTAAMRQASALLSATQRIARVGGFAYATASKTLTWSDELYQIHEVPPETPLDVALLQRLYPDAWPQIDAAFRRLITTDEAYEFEVPAITMNGRPLWVRVSGVVEQLDARLHYLGAVQDITARKQVEERNAVQLRYAEALAQCSRLLLVAGSDAPAWTPVIEQTLSILRQTVGCYRIAMRIYPSSSDLLKHDDILVSDQDPALPLFQSHTVTVYDAPPGIIEDLMGGKLIYGNPMELFPVGCPLHQHYAANGVRMLLGFGLRVGGVWRGHVTTLERWERPWDEAAVQMFQTAMEMLTAFIHQWETNYILRAREAQLRAVGDNLPNGFIYQLHRDADWKPSFTYLSSGVERLLEVSPAEGLASAQTIHDLCLPEDQALINVQSREAARQGQDFKFVARHLTPSGRLLWLYMCARPRPQPDGGVLWDGVALDITERQQAADELARARDAAEAAARARASFLATMSHEIRTPLNAIIGMTTLLQDTSLDDDQRHLLATINTGGQALLAVINDILDFSRIESGYLELDCQPFDLHACLRTTSELVSHAALQKGLFFECCDNPALPQWVKGDESRLRQVLLNLLSNAVKFTNHGGITLQASAEMGADGQALVCISVRDTGIGLTAEQQQRIFAPFVQADSSTARRYGGTGLGLAITQQLVGLMGGTISVQSEFALGSTFSLRLPMPLTPALPAPAVSTMLAPTQQPLAILVAEDNAINQELMQRLLERMGHEVTLVSNGLDALSAIAQRRYDLILMDIQMPEMDGETATRHIRALGNAIAQPQIIALTAHATADDRAQALQAGMNDYLTKPVQLTALKRALSRTVATGANNAPSPSVAAPAPPPGPTLPLINWKELNALLAAMGPGAAEMLTSLTQIFAQTMLEHINALESAVATHNQSQIQRIAHRMRGGCLQLSAQALAALCQQIEAGTAATSAPLVAQLRPCYHETLAALRGGDA</sequence>
<dbReference type="InterPro" id="IPR013655">
    <property type="entry name" value="PAS_fold_3"/>
</dbReference>
<proteinExistence type="inferred from homology"/>
<evidence type="ECO:0000256" key="19">
    <source>
        <dbReference type="PROSITE-ProRule" id="PRU00169"/>
    </source>
</evidence>
<dbReference type="Gene3D" id="1.10.287.130">
    <property type="match status" value="1"/>
</dbReference>
<reference evidence="26 27" key="1">
    <citation type="submission" date="2018-12" db="EMBL/GenBank/DDBJ databases">
        <title>Genome Sequence of Candidatus Viridilinea halotolerans isolated from saline sulfide-rich spring.</title>
        <authorList>
            <person name="Grouzdev D.S."/>
            <person name="Burganskaya E.I."/>
            <person name="Krutkina M.S."/>
            <person name="Sukhacheva M.V."/>
            <person name="Gorlenko V.M."/>
        </authorList>
    </citation>
    <scope>NUCLEOTIDE SEQUENCE [LARGE SCALE GENOMIC DNA]</scope>
    <source>
        <strain evidence="26">Chok-6</strain>
    </source>
</reference>
<evidence type="ECO:0000256" key="3">
    <source>
        <dbReference type="ARBA" id="ARBA00006402"/>
    </source>
</evidence>
<feature type="transmembrane region" description="Helical" evidence="21">
    <location>
        <begin position="75"/>
        <end position="97"/>
    </location>
</feature>
<dbReference type="InterPro" id="IPR001610">
    <property type="entry name" value="PAC"/>
</dbReference>
<dbReference type="PANTHER" id="PTHR45339:SF1">
    <property type="entry name" value="HYBRID SIGNAL TRANSDUCTION HISTIDINE KINASE J"/>
    <property type="match status" value="1"/>
</dbReference>
<keyword evidence="11" id="KW-0067">ATP-binding</keyword>
<dbReference type="GO" id="GO:0000155">
    <property type="term" value="F:phosphorelay sensor kinase activity"/>
    <property type="evidence" value="ECO:0007669"/>
    <property type="project" value="InterPro"/>
</dbReference>
<protein>
    <recommendedName>
        <fullName evidence="17">Circadian input-output histidine kinase CikA</fullName>
        <ecNumber evidence="4">2.7.13.3</ecNumber>
    </recommendedName>
    <alternativeName>
        <fullName evidence="16">Sensory/regulatory protein RpfC</fullName>
    </alternativeName>
</protein>
<evidence type="ECO:0000259" key="23">
    <source>
        <dbReference type="PROSITE" id="PS50110"/>
    </source>
</evidence>
<dbReference type="SUPFAM" id="SSF47226">
    <property type="entry name" value="Histidine-containing phosphotransfer domain, HPT domain"/>
    <property type="match status" value="1"/>
</dbReference>
<dbReference type="InterPro" id="IPR005467">
    <property type="entry name" value="His_kinase_dom"/>
</dbReference>
<evidence type="ECO:0000256" key="12">
    <source>
        <dbReference type="ARBA" id="ARBA00022989"/>
    </source>
</evidence>
<dbReference type="InterPro" id="IPR035965">
    <property type="entry name" value="PAS-like_dom_sf"/>
</dbReference>
<dbReference type="GO" id="GO:0005524">
    <property type="term" value="F:ATP binding"/>
    <property type="evidence" value="ECO:0007669"/>
    <property type="project" value="UniProtKB-KW"/>
</dbReference>
<dbReference type="Gene3D" id="3.40.50.2300">
    <property type="match status" value="1"/>
</dbReference>
<dbReference type="Pfam" id="PF02518">
    <property type="entry name" value="HATPase_c"/>
    <property type="match status" value="1"/>
</dbReference>
<evidence type="ECO:0000313" key="27">
    <source>
        <dbReference type="Proteomes" id="UP000280307"/>
    </source>
</evidence>
<dbReference type="AlphaFoldDB" id="A0A426TX32"/>